<dbReference type="Gene3D" id="3.40.190.10">
    <property type="entry name" value="Periplasmic binding protein-like II"/>
    <property type="match status" value="3"/>
</dbReference>
<gene>
    <name evidence="7" type="ORF">QTG54_002148</name>
</gene>
<keyword evidence="5" id="KW-0812">Transmembrane</keyword>
<reference evidence="7" key="1">
    <citation type="submission" date="2023-06" db="EMBL/GenBank/DDBJ databases">
        <title>Survivors Of The Sea: Transcriptome response of Skeletonema marinoi to long-term dormancy.</title>
        <authorList>
            <person name="Pinder M.I.M."/>
            <person name="Kourtchenko O."/>
            <person name="Robertson E.K."/>
            <person name="Larsson T."/>
            <person name="Maumus F."/>
            <person name="Osuna-Cruz C.M."/>
            <person name="Vancaester E."/>
            <person name="Stenow R."/>
            <person name="Vandepoele K."/>
            <person name="Ploug H."/>
            <person name="Bruchert V."/>
            <person name="Godhe A."/>
            <person name="Topel M."/>
        </authorList>
    </citation>
    <scope>NUCLEOTIDE SEQUENCE</scope>
    <source>
        <strain evidence="7">R05AC</strain>
    </source>
</reference>
<organism evidence="7 8">
    <name type="scientific">Skeletonema marinoi</name>
    <dbReference type="NCBI Taxonomy" id="267567"/>
    <lineage>
        <taxon>Eukaryota</taxon>
        <taxon>Sar</taxon>
        <taxon>Stramenopiles</taxon>
        <taxon>Ochrophyta</taxon>
        <taxon>Bacillariophyta</taxon>
        <taxon>Coscinodiscophyceae</taxon>
        <taxon>Thalassiosirophycidae</taxon>
        <taxon>Thalassiosirales</taxon>
        <taxon>Skeletonemataceae</taxon>
        <taxon>Skeletonema</taxon>
        <taxon>Skeletonema marinoi-dohrnii complex</taxon>
    </lineage>
</organism>
<protein>
    <submittedName>
        <fullName evidence="7">Amino acid ABC transporter</fullName>
    </submittedName>
</protein>
<keyword evidence="2" id="KW-0813">Transport</keyword>
<evidence type="ECO:0000256" key="1">
    <source>
        <dbReference type="ARBA" id="ARBA00010333"/>
    </source>
</evidence>
<feature type="compositionally biased region" description="Polar residues" evidence="4">
    <location>
        <begin position="41"/>
        <end position="58"/>
    </location>
</feature>
<dbReference type="InterPro" id="IPR051455">
    <property type="entry name" value="Bact_solute-bind_prot3"/>
</dbReference>
<evidence type="ECO:0000256" key="3">
    <source>
        <dbReference type="ARBA" id="ARBA00022729"/>
    </source>
</evidence>
<dbReference type="InterPro" id="IPR018313">
    <property type="entry name" value="SBP_3_CS"/>
</dbReference>
<evidence type="ECO:0000259" key="6">
    <source>
        <dbReference type="SMART" id="SM00062"/>
    </source>
</evidence>
<dbReference type="Proteomes" id="UP001224775">
    <property type="component" value="Unassembled WGS sequence"/>
</dbReference>
<dbReference type="SMART" id="SM00062">
    <property type="entry name" value="PBPb"/>
    <property type="match status" value="1"/>
</dbReference>
<comment type="similarity">
    <text evidence="1">Belongs to the bacterial solute-binding protein 3 family.</text>
</comment>
<dbReference type="Pfam" id="PF00497">
    <property type="entry name" value="SBP_bac_3"/>
    <property type="match status" value="1"/>
</dbReference>
<dbReference type="PANTHER" id="PTHR30085">
    <property type="entry name" value="AMINO ACID ABC TRANSPORTER PERMEASE"/>
    <property type="match status" value="1"/>
</dbReference>
<comment type="caution">
    <text evidence="7">The sequence shown here is derived from an EMBL/GenBank/DDBJ whole genome shotgun (WGS) entry which is preliminary data.</text>
</comment>
<keyword evidence="8" id="KW-1185">Reference proteome</keyword>
<proteinExistence type="inferred from homology"/>
<accession>A0AAD9DHZ8</accession>
<dbReference type="AlphaFoldDB" id="A0AAD9DHZ8"/>
<keyword evidence="5" id="KW-0472">Membrane</keyword>
<dbReference type="GO" id="GO:0006865">
    <property type="term" value="P:amino acid transport"/>
    <property type="evidence" value="ECO:0007669"/>
    <property type="project" value="TreeGrafter"/>
</dbReference>
<evidence type="ECO:0000256" key="5">
    <source>
        <dbReference type="SAM" id="Phobius"/>
    </source>
</evidence>
<dbReference type="InterPro" id="IPR001638">
    <property type="entry name" value="Solute-binding_3/MltF_N"/>
</dbReference>
<name>A0AAD9DHZ8_9STRA</name>
<feature type="domain" description="Solute-binding protein family 3/N-terminal" evidence="6">
    <location>
        <begin position="288"/>
        <end position="521"/>
    </location>
</feature>
<dbReference type="PROSITE" id="PS01039">
    <property type="entry name" value="SBP_BACTERIAL_3"/>
    <property type="match status" value="1"/>
</dbReference>
<keyword evidence="5" id="KW-1133">Transmembrane helix</keyword>
<evidence type="ECO:0000256" key="4">
    <source>
        <dbReference type="SAM" id="MobiDB-lite"/>
    </source>
</evidence>
<dbReference type="EMBL" id="JATAAI010000003">
    <property type="protein sequence ID" value="KAK1746804.1"/>
    <property type="molecule type" value="Genomic_DNA"/>
</dbReference>
<evidence type="ECO:0000256" key="2">
    <source>
        <dbReference type="ARBA" id="ARBA00022448"/>
    </source>
</evidence>
<dbReference type="SUPFAM" id="SSF53850">
    <property type="entry name" value="Periplasmic binding protein-like II"/>
    <property type="match status" value="1"/>
</dbReference>
<dbReference type="PANTHER" id="PTHR30085:SF6">
    <property type="entry name" value="ABC TRANSPORTER GLUTAMINE-BINDING PROTEIN GLNH"/>
    <property type="match status" value="1"/>
</dbReference>
<feature type="transmembrane region" description="Helical" evidence="5">
    <location>
        <begin position="238"/>
        <end position="257"/>
    </location>
</feature>
<sequence length="807" mass="87241">MSTTNNKEAAAGTPAMATIEGSTDDGDDAAFVTSSHDDSTPPISMGSTDDATRATPSPVSRGGGAEVKSAYVSPYPSVEAKDANLASESCNGTSGEAAPSRVGEGVTFCDNLVVEGATNATTIEEHLPPHTHSIPGVMFVPGPGFRGGIHTGYHSAQESDHDDVDDIENQIFIEGAYTVPDDNEQTETIERLHEQLGSAQQELQVAKSQLAASIVEVDGEVVPDDMSGINNKRKTSTFAFILCLGAIAVSMGLAISFSNRSDTTGDETFKVVAQVLPPVLKAAQKRGILRCGVQEHDSLGFIAFNNKTNEREGFEVDLCKAVAAAALGRSYRYELVPTTGLNRFVTLAGGEIDVLIASTTHTFDRDVHELSAGMGFSFSSPYFYDAMTFNGVPEFVTCANKFSAVDDCTGILICSILGTTWHEKSKELFPASNLIIVEDQVESIQNLIEGKCNIIQGGQYDAPEMIVRGYGYDGPYAQGKISFTKEPLAMVTRDDDPEFAAFVYKVIQVLLLAETQNVTMMTASTVSGTTEFFGVTNALTAVGNYGEVYTRHLSSISPRSEVNTINDGETTGLLYPYPLGKVDTVGPEPIKHGVIERILQRGFLRCGIRLHHHYPADLGGGQGTSFDKTDLLNMELCRALTASLFQRIPDNTSFQRYSEDDDIFLALENGDIDVYAGGEGDLYSDVFTPGVSFSQPYFYEGGRGLSLATLKADTQWSDFVYWVTMAPIYAEENGITQETSDDMPLVNLFGTDLERLLRDAIHAVGNYDEMYRRVLGQNSTRAGLNTLNVFPYGPQYYPLPCALGNNC</sequence>
<keyword evidence="3" id="KW-0732">Signal</keyword>
<feature type="region of interest" description="Disordered" evidence="4">
    <location>
        <begin position="1"/>
        <end position="68"/>
    </location>
</feature>
<evidence type="ECO:0000313" key="8">
    <source>
        <dbReference type="Proteomes" id="UP001224775"/>
    </source>
</evidence>
<evidence type="ECO:0000313" key="7">
    <source>
        <dbReference type="EMBL" id="KAK1746804.1"/>
    </source>
</evidence>